<evidence type="ECO:0000313" key="1">
    <source>
        <dbReference type="EMBL" id="HIS82841.1"/>
    </source>
</evidence>
<organism evidence="1 2">
    <name type="scientific">Candidatus Scatenecus faecavium</name>
    <dbReference type="NCBI Taxonomy" id="2840915"/>
    <lineage>
        <taxon>Bacteria</taxon>
        <taxon>Candidatus Scatenecus</taxon>
    </lineage>
</organism>
<accession>A0A9D1FWP0</accession>
<reference evidence="1" key="1">
    <citation type="submission" date="2020-10" db="EMBL/GenBank/DDBJ databases">
        <authorList>
            <person name="Gilroy R."/>
        </authorList>
    </citation>
    <scope>NUCLEOTIDE SEQUENCE</scope>
    <source>
        <strain evidence="1">CHK152-2994</strain>
    </source>
</reference>
<protein>
    <recommendedName>
        <fullName evidence="3">Glycosyl hydrolase family 88</fullName>
    </recommendedName>
</protein>
<name>A0A9D1FWP0_9BACT</name>
<sequence length="397" mass="45419">MKQTVFITLSVLIFIIFLYSFTRKPAASASEGKNGLDNAIQLAIYYIQNSTRENGRFVYHSNVNPEIKYRDVKYNALRHAGTLYSMYLCERVLNDNTLREKRYLASKYFVENYVKQISPDMYAVVSKPSEEKLEYPQAKVGGTGLALIGLSNLYPEGKIDLKILRGLGNFTVYMQKPDGSFYSKYNVPQREKDDKFVSLYYPGEVAYGLLFLYEVDPDKKWLETSKKALLYLANSRKDAGLNVPFDHWAMLATKKLFETPDNGLTEEQKVLLQKHAEQMANYILPKQITDKGNTYRGGFVENVRLCSIGTIMEGLVAIYYCTDDKKLKEKILKALNLGTDFLSRFQVKDGERRGGIPTDAYWKLSNSNDKSKVIRIDNVQHVLSAWITYGQISAEKE</sequence>
<evidence type="ECO:0008006" key="3">
    <source>
        <dbReference type="Google" id="ProtNLM"/>
    </source>
</evidence>
<dbReference type="InterPro" id="IPR008928">
    <property type="entry name" value="6-hairpin_glycosidase_sf"/>
</dbReference>
<evidence type="ECO:0000313" key="2">
    <source>
        <dbReference type="Proteomes" id="UP000824139"/>
    </source>
</evidence>
<gene>
    <name evidence="1" type="ORF">IAD41_04470</name>
</gene>
<comment type="caution">
    <text evidence="1">The sequence shown here is derived from an EMBL/GenBank/DDBJ whole genome shotgun (WGS) entry which is preliminary data.</text>
</comment>
<proteinExistence type="predicted"/>
<dbReference type="GO" id="GO:0005975">
    <property type="term" value="P:carbohydrate metabolic process"/>
    <property type="evidence" value="ECO:0007669"/>
    <property type="project" value="InterPro"/>
</dbReference>
<dbReference type="EMBL" id="DVJO01000095">
    <property type="protein sequence ID" value="HIS82841.1"/>
    <property type="molecule type" value="Genomic_DNA"/>
</dbReference>
<dbReference type="Proteomes" id="UP000824139">
    <property type="component" value="Unassembled WGS sequence"/>
</dbReference>
<dbReference type="AlphaFoldDB" id="A0A9D1FWP0"/>
<dbReference type="SUPFAM" id="SSF48208">
    <property type="entry name" value="Six-hairpin glycosidases"/>
    <property type="match status" value="1"/>
</dbReference>
<reference evidence="1" key="2">
    <citation type="journal article" date="2021" name="PeerJ">
        <title>Extensive microbial diversity within the chicken gut microbiome revealed by metagenomics and culture.</title>
        <authorList>
            <person name="Gilroy R."/>
            <person name="Ravi A."/>
            <person name="Getino M."/>
            <person name="Pursley I."/>
            <person name="Horton D.L."/>
            <person name="Alikhan N.F."/>
            <person name="Baker D."/>
            <person name="Gharbi K."/>
            <person name="Hall N."/>
            <person name="Watson M."/>
            <person name="Adriaenssens E.M."/>
            <person name="Foster-Nyarko E."/>
            <person name="Jarju S."/>
            <person name="Secka A."/>
            <person name="Antonio M."/>
            <person name="Oren A."/>
            <person name="Chaudhuri R.R."/>
            <person name="La Ragione R."/>
            <person name="Hildebrand F."/>
            <person name="Pallen M.J."/>
        </authorList>
    </citation>
    <scope>NUCLEOTIDE SEQUENCE</scope>
    <source>
        <strain evidence="1">CHK152-2994</strain>
    </source>
</reference>